<proteinExistence type="predicted"/>
<evidence type="ECO:0000313" key="4">
    <source>
        <dbReference type="Proteomes" id="UP000283530"/>
    </source>
</evidence>
<evidence type="ECO:0000256" key="2">
    <source>
        <dbReference type="SAM" id="MobiDB-lite"/>
    </source>
</evidence>
<protein>
    <recommendedName>
        <fullName evidence="5">Aminotransferase-like plant mobile domain-containing protein</fullName>
    </recommendedName>
</protein>
<feature type="compositionally biased region" description="Low complexity" evidence="2">
    <location>
        <begin position="538"/>
        <end position="552"/>
    </location>
</feature>
<keyword evidence="4" id="KW-1185">Reference proteome</keyword>
<gene>
    <name evidence="3" type="ORF">CKAN_02720100</name>
</gene>
<feature type="region of interest" description="Disordered" evidence="2">
    <location>
        <begin position="382"/>
        <end position="521"/>
    </location>
</feature>
<feature type="compositionally biased region" description="Acidic residues" evidence="2">
    <location>
        <begin position="445"/>
        <end position="455"/>
    </location>
</feature>
<dbReference type="OrthoDB" id="2011402at2759"/>
<evidence type="ECO:0008006" key="5">
    <source>
        <dbReference type="Google" id="ProtNLM"/>
    </source>
</evidence>
<evidence type="ECO:0000313" key="3">
    <source>
        <dbReference type="EMBL" id="RWR97747.1"/>
    </source>
</evidence>
<evidence type="ECO:0000256" key="1">
    <source>
        <dbReference type="SAM" id="Coils"/>
    </source>
</evidence>
<feature type="compositionally biased region" description="Polar residues" evidence="2">
    <location>
        <begin position="609"/>
        <end position="622"/>
    </location>
</feature>
<feature type="compositionally biased region" description="Acidic residues" evidence="2">
    <location>
        <begin position="509"/>
        <end position="518"/>
    </location>
</feature>
<dbReference type="PANTHER" id="PTHR46033:SF80">
    <property type="entry name" value="PROTEIN MAIN-LIKE 2-LIKE"/>
    <property type="match status" value="1"/>
</dbReference>
<accession>A0A443Q442</accession>
<organism evidence="3 4">
    <name type="scientific">Cinnamomum micranthum f. kanehirae</name>
    <dbReference type="NCBI Taxonomy" id="337451"/>
    <lineage>
        <taxon>Eukaryota</taxon>
        <taxon>Viridiplantae</taxon>
        <taxon>Streptophyta</taxon>
        <taxon>Embryophyta</taxon>
        <taxon>Tracheophyta</taxon>
        <taxon>Spermatophyta</taxon>
        <taxon>Magnoliopsida</taxon>
        <taxon>Magnoliidae</taxon>
        <taxon>Laurales</taxon>
        <taxon>Lauraceae</taxon>
        <taxon>Cinnamomum</taxon>
    </lineage>
</organism>
<name>A0A443Q442_9MAGN</name>
<dbReference type="GO" id="GO:0010073">
    <property type="term" value="P:meristem maintenance"/>
    <property type="evidence" value="ECO:0007669"/>
    <property type="project" value="InterPro"/>
</dbReference>
<feature type="region of interest" description="Disordered" evidence="2">
    <location>
        <begin position="533"/>
        <end position="622"/>
    </location>
</feature>
<comment type="caution">
    <text evidence="3">The sequence shown here is derived from an EMBL/GenBank/DDBJ whole genome shotgun (WGS) entry which is preliminary data.</text>
</comment>
<dbReference type="PANTHER" id="PTHR46033">
    <property type="entry name" value="PROTEIN MAIN-LIKE 2"/>
    <property type="match status" value="1"/>
</dbReference>
<feature type="coiled-coil region" evidence="1">
    <location>
        <begin position="736"/>
        <end position="763"/>
    </location>
</feature>
<feature type="compositionally biased region" description="Polar residues" evidence="2">
    <location>
        <begin position="386"/>
        <end position="398"/>
    </location>
</feature>
<dbReference type="EMBL" id="QPKB01000039">
    <property type="protein sequence ID" value="RWR97747.1"/>
    <property type="molecule type" value="Genomic_DNA"/>
</dbReference>
<feature type="compositionally biased region" description="Basic residues" evidence="2">
    <location>
        <begin position="416"/>
        <end position="431"/>
    </location>
</feature>
<dbReference type="InterPro" id="IPR044824">
    <property type="entry name" value="MAIN-like"/>
</dbReference>
<feature type="compositionally biased region" description="Basic and acidic residues" evidence="2">
    <location>
        <begin position="456"/>
        <end position="465"/>
    </location>
</feature>
<sequence length="827" mass="91416">MSQEARVKNPKKISAMRENLRDFLTSTDAICPDIALRRDLAVYLTYWLGEAVFAGGDGTHIRPHCIFPACQMAFGEQLALVPALYSYLCTELQAAAFLVRLGLPMNRVFSAHIFYSWFVYHCPGFHCLGAAQDDDPFMIRLARGKAVSESLLSARLRIRRFRDVEMGQSSVKLSPGLRKKAFDFGISRDSTRAGSGRHYSLTNAEKGWLFNIRVGTMVYRRHLFVDIQPYVPSRFALQLGFSQGVVGAPSSMVKRFGGLQDGRNAWAFYSAEDTTAMISYPELPTFRTAGFAKWFAESFSVYRGLSKKELNVKQSSGKGLGRSDGVRREEVLAFLSGEKHRIGFLKDRDVVGFGAVQEVPGEVLRQLEEEEAEIDAWRQAERMKTSMGSTGRSGPSSEDSGERPDFDSGVGSSGKPTRRSKRKRGQYRHKKQCEDSPDVEVPLTIDEEVSGDAEEPPEKRSREEKADDEDDVLVMPEAPADEAATDPTMVSEEEPRDSRVDPESSPADLPEDSDDFEPSMDVAFCDTSDEFMETESAPPVVGEGCEVTGEVPLSSSEPEQEIPAAGPDVDASSTSFDAAEVQTHDDIPSSDAPTGKSLSIYRPLRPDMGSQSAEHGESSSGPSLQFAKKVLKSVLSSWVETLSSGHLEAGFGMVKHVRDILADSAEVGLDITNAKAFVDGVISLGDKWSNTKNSPSDDFFNEMFLKPSSEVKSEVNKILKARKQLVRERNVAELAIIELSKDLSHLDKEINETRQRLELLEEQTAAKWAAVLEARARESTLIRQVEERLTGISEGRLRSMSDGNFFGRNSPVLKMDRGYLPHLMAAS</sequence>
<dbReference type="AlphaFoldDB" id="A0A443Q442"/>
<reference evidence="3 4" key="1">
    <citation type="journal article" date="2019" name="Nat. Plants">
        <title>Stout camphor tree genome fills gaps in understanding of flowering plant genome evolution.</title>
        <authorList>
            <person name="Chaw S.M."/>
            <person name="Liu Y.C."/>
            <person name="Wu Y.W."/>
            <person name="Wang H.Y."/>
            <person name="Lin C.I."/>
            <person name="Wu C.S."/>
            <person name="Ke H.M."/>
            <person name="Chang L.Y."/>
            <person name="Hsu C.Y."/>
            <person name="Yang H.T."/>
            <person name="Sudianto E."/>
            <person name="Hsu M.H."/>
            <person name="Wu K.P."/>
            <person name="Wang L.N."/>
            <person name="Leebens-Mack J.H."/>
            <person name="Tsai I.J."/>
        </authorList>
    </citation>
    <scope>NUCLEOTIDE SEQUENCE [LARGE SCALE GENOMIC DNA]</scope>
    <source>
        <strain evidence="4">cv. Chaw 1501</strain>
        <tissue evidence="3">Young leaves</tissue>
    </source>
</reference>
<dbReference type="Proteomes" id="UP000283530">
    <property type="component" value="Unassembled WGS sequence"/>
</dbReference>
<keyword evidence="1" id="KW-0175">Coiled coil</keyword>